<dbReference type="SUPFAM" id="SSF51735">
    <property type="entry name" value="NAD(P)-binding Rossmann-fold domains"/>
    <property type="match status" value="1"/>
</dbReference>
<dbReference type="Pfam" id="PF00107">
    <property type="entry name" value="ADH_zinc_N"/>
    <property type="match status" value="1"/>
</dbReference>
<organism evidence="2 3">
    <name type="scientific">Rhizoctonia solani</name>
    <dbReference type="NCBI Taxonomy" id="456999"/>
    <lineage>
        <taxon>Eukaryota</taxon>
        <taxon>Fungi</taxon>
        <taxon>Dikarya</taxon>
        <taxon>Basidiomycota</taxon>
        <taxon>Agaricomycotina</taxon>
        <taxon>Agaricomycetes</taxon>
        <taxon>Cantharellales</taxon>
        <taxon>Ceratobasidiaceae</taxon>
        <taxon>Rhizoctonia</taxon>
    </lineage>
</organism>
<dbReference type="EMBL" id="CAJMWQ010001269">
    <property type="protein sequence ID" value="CAE6443787.1"/>
    <property type="molecule type" value="Genomic_DNA"/>
</dbReference>
<gene>
    <name evidence="2" type="ORF">RDB_LOCUS72451</name>
</gene>
<dbReference type="InterPro" id="IPR020843">
    <property type="entry name" value="ER"/>
</dbReference>
<dbReference type="SUPFAM" id="SSF50129">
    <property type="entry name" value="GroES-like"/>
    <property type="match status" value="1"/>
</dbReference>
<accession>A0A8H3AYT2</accession>
<dbReference type="InterPro" id="IPR036291">
    <property type="entry name" value="NAD(P)-bd_dom_sf"/>
</dbReference>
<dbReference type="PANTHER" id="PTHR45348">
    <property type="entry name" value="HYPOTHETICAL OXIDOREDUCTASE (EUROFUNG)"/>
    <property type="match status" value="1"/>
</dbReference>
<dbReference type="Pfam" id="PF08240">
    <property type="entry name" value="ADH_N"/>
    <property type="match status" value="1"/>
</dbReference>
<dbReference type="Gene3D" id="3.40.50.720">
    <property type="entry name" value="NAD(P)-binding Rossmann-like Domain"/>
    <property type="match status" value="1"/>
</dbReference>
<dbReference type="Gene3D" id="3.90.180.10">
    <property type="entry name" value="Medium-chain alcohol dehydrogenases, catalytic domain"/>
    <property type="match status" value="1"/>
</dbReference>
<reference evidence="2" key="1">
    <citation type="submission" date="2021-01" db="EMBL/GenBank/DDBJ databases">
        <authorList>
            <person name="Kaushik A."/>
        </authorList>
    </citation>
    <scope>NUCLEOTIDE SEQUENCE</scope>
    <source>
        <strain evidence="2">AG1-1B</strain>
    </source>
</reference>
<dbReference type="PANTHER" id="PTHR45348:SF2">
    <property type="entry name" value="ZINC-TYPE ALCOHOL DEHYDROGENASE-LIKE PROTEIN C2E1P3.01"/>
    <property type="match status" value="1"/>
</dbReference>
<name>A0A8H3AYT2_9AGAM</name>
<dbReference type="GO" id="GO:0016651">
    <property type="term" value="F:oxidoreductase activity, acting on NAD(P)H"/>
    <property type="evidence" value="ECO:0007669"/>
    <property type="project" value="InterPro"/>
</dbReference>
<dbReference type="SMART" id="SM00829">
    <property type="entry name" value="PKS_ER"/>
    <property type="match status" value="1"/>
</dbReference>
<dbReference type="CDD" id="cd08249">
    <property type="entry name" value="enoyl_reductase_like"/>
    <property type="match status" value="1"/>
</dbReference>
<comment type="caution">
    <text evidence="2">The sequence shown here is derived from an EMBL/GenBank/DDBJ whole genome shotgun (WGS) entry which is preliminary data.</text>
</comment>
<sequence length="337" mass="36011">MSQHKAHFVLEKQGKLEIRPRLTPSPQQNQALVKITAAAINPVDWKIIDYGIFVERFPAILGTDGAGIIEAVGPEVADFKVGDKVFFQGRYGYDDETTFQEKAIVQTDIISKIPDNITEDQASTIPVGALAALFGLFQKTGIEFPTNGPTAIGKGVLILGGSSSVGQFAIQLARIAGFSPIVTTASVDHEAFLKSLGATRIFDRNVDAKTIQSAFSSPVALAVDAISVGSTQELAYEVLTTPSPVPSAHLALVRPLTDSVKEKNSGNKATVHNVLGISHNDRDLSVPFWQNVGQWIKDGKFVPNRVQVVGGLAALPEALDVSRKGVSGVKIVIHPQE</sequence>
<dbReference type="AlphaFoldDB" id="A0A8H3AYT2"/>
<dbReference type="Proteomes" id="UP000663826">
    <property type="component" value="Unassembled WGS sequence"/>
</dbReference>
<dbReference type="InterPro" id="IPR047122">
    <property type="entry name" value="Trans-enoyl_RdTase-like"/>
</dbReference>
<dbReference type="InterPro" id="IPR013154">
    <property type="entry name" value="ADH-like_N"/>
</dbReference>
<feature type="domain" description="Enoyl reductase (ER)" evidence="1">
    <location>
        <begin position="14"/>
        <end position="333"/>
    </location>
</feature>
<evidence type="ECO:0000313" key="2">
    <source>
        <dbReference type="EMBL" id="CAE6443787.1"/>
    </source>
</evidence>
<proteinExistence type="predicted"/>
<protein>
    <recommendedName>
        <fullName evidence="1">Enoyl reductase (ER) domain-containing protein</fullName>
    </recommendedName>
</protein>
<dbReference type="InterPro" id="IPR013149">
    <property type="entry name" value="ADH-like_C"/>
</dbReference>
<evidence type="ECO:0000259" key="1">
    <source>
        <dbReference type="SMART" id="SM00829"/>
    </source>
</evidence>
<dbReference type="InterPro" id="IPR011032">
    <property type="entry name" value="GroES-like_sf"/>
</dbReference>
<evidence type="ECO:0000313" key="3">
    <source>
        <dbReference type="Proteomes" id="UP000663826"/>
    </source>
</evidence>